<dbReference type="AlphaFoldDB" id="A0A382CBI5"/>
<accession>A0A382CBI5</accession>
<evidence type="ECO:0000313" key="1">
    <source>
        <dbReference type="EMBL" id="SVB23209.1"/>
    </source>
</evidence>
<sequence>MATLVARVIPLRNIPYSVLSGIDDYGCPCTSARSAGERRVVAVAIGAINRSTASAVRAASLCDPRTHRVRTGTLADSVGSNGYRLILSDASVSFTNRKGGRSAYP</sequence>
<reference evidence="1" key="1">
    <citation type="submission" date="2018-05" db="EMBL/GenBank/DDBJ databases">
        <authorList>
            <person name="Lanie J.A."/>
            <person name="Ng W.-L."/>
            <person name="Kazmierczak K.M."/>
            <person name="Andrzejewski T.M."/>
            <person name="Davidsen T.M."/>
            <person name="Wayne K.J."/>
            <person name="Tettelin H."/>
            <person name="Glass J.I."/>
            <person name="Rusch D."/>
            <person name="Podicherti R."/>
            <person name="Tsui H.-C.T."/>
            <person name="Winkler M.E."/>
        </authorList>
    </citation>
    <scope>NUCLEOTIDE SEQUENCE</scope>
</reference>
<organism evidence="1">
    <name type="scientific">marine metagenome</name>
    <dbReference type="NCBI Taxonomy" id="408172"/>
    <lineage>
        <taxon>unclassified sequences</taxon>
        <taxon>metagenomes</taxon>
        <taxon>ecological metagenomes</taxon>
    </lineage>
</organism>
<dbReference type="EMBL" id="UINC01033626">
    <property type="protein sequence ID" value="SVB23209.1"/>
    <property type="molecule type" value="Genomic_DNA"/>
</dbReference>
<gene>
    <name evidence="1" type="ORF">METZ01_LOCUS176063</name>
</gene>
<protein>
    <submittedName>
        <fullName evidence="1">Uncharacterized protein</fullName>
    </submittedName>
</protein>
<name>A0A382CBI5_9ZZZZ</name>
<proteinExistence type="predicted"/>